<dbReference type="EMBL" id="BAABKG010000001">
    <property type="protein sequence ID" value="GAA5142806.1"/>
    <property type="molecule type" value="Genomic_DNA"/>
</dbReference>
<dbReference type="InterPro" id="IPR000073">
    <property type="entry name" value="AB_hydrolase_1"/>
</dbReference>
<evidence type="ECO:0000259" key="2">
    <source>
        <dbReference type="Pfam" id="PF00561"/>
    </source>
</evidence>
<dbReference type="GO" id="GO:0016787">
    <property type="term" value="F:hydrolase activity"/>
    <property type="evidence" value="ECO:0007669"/>
    <property type="project" value="UniProtKB-KW"/>
</dbReference>
<dbReference type="Pfam" id="PF00561">
    <property type="entry name" value="Abhydrolase_1"/>
    <property type="match status" value="1"/>
</dbReference>
<dbReference type="RefSeq" id="WP_345454555.1">
    <property type="nucleotide sequence ID" value="NZ_BAABKG010000001.1"/>
</dbReference>
<keyword evidence="4" id="KW-1185">Reference proteome</keyword>
<keyword evidence="3" id="KW-0378">Hydrolase</keyword>
<sequence length="382" mass="39741">MDLIPKPGQVVSAAGNLATQVLRGGLADLRPMPSTLVHDGPLISVRHYRPVASVREHGDPVLLVAPLAVPARCYDLRRGCSLVEHLVGRGRPTYLVEHGRVDVGDRSLGVERWGDDLVPDAVRTVSAHAGGRPVHLVGWSLGGTFALLAATDPDLPIGSVTVVATPADVDLVPLVAPPRPLLDPTAGRGTLPRAVRAAAAAAGPVTPLVSWAAQLGSVQRLALTPAARLVHADDADYLAQLEAVAALAAGTTAYRGRAFGQVYHRFLAGADLDLSGVTAPTLVVAGATDGIAPVAAVQALLPRLTGVDDVQLEVVPGGHLGSLTGRAARTDTWPAIDEWVEQWSGRPDPSDAPVAPTIGTIDTIGTDPQRRHRSQASRALRD</sequence>
<evidence type="ECO:0000313" key="3">
    <source>
        <dbReference type="EMBL" id="GAA5142806.1"/>
    </source>
</evidence>
<dbReference type="Proteomes" id="UP001500221">
    <property type="component" value="Unassembled WGS sequence"/>
</dbReference>
<evidence type="ECO:0000313" key="4">
    <source>
        <dbReference type="Proteomes" id="UP001500221"/>
    </source>
</evidence>
<dbReference type="PANTHER" id="PTHR36837">
    <property type="entry name" value="POLY(3-HYDROXYALKANOATE) POLYMERASE SUBUNIT PHAC"/>
    <property type="match status" value="1"/>
</dbReference>
<dbReference type="Gene3D" id="3.40.50.1820">
    <property type="entry name" value="alpha/beta hydrolase"/>
    <property type="match status" value="1"/>
</dbReference>
<organism evidence="3 4">
    <name type="scientific">Nocardioides marinquilinus</name>
    <dbReference type="NCBI Taxonomy" id="1210400"/>
    <lineage>
        <taxon>Bacteria</taxon>
        <taxon>Bacillati</taxon>
        <taxon>Actinomycetota</taxon>
        <taxon>Actinomycetes</taxon>
        <taxon>Propionibacteriales</taxon>
        <taxon>Nocardioidaceae</taxon>
        <taxon>Nocardioides</taxon>
    </lineage>
</organism>
<feature type="compositionally biased region" description="Low complexity" evidence="1">
    <location>
        <begin position="357"/>
        <end position="367"/>
    </location>
</feature>
<gene>
    <name evidence="3" type="ORF">GCM10023340_06930</name>
</gene>
<comment type="caution">
    <text evidence="3">The sequence shown here is derived from an EMBL/GenBank/DDBJ whole genome shotgun (WGS) entry which is preliminary data.</text>
</comment>
<evidence type="ECO:0000256" key="1">
    <source>
        <dbReference type="SAM" id="MobiDB-lite"/>
    </source>
</evidence>
<feature type="region of interest" description="Disordered" evidence="1">
    <location>
        <begin position="343"/>
        <end position="382"/>
    </location>
</feature>
<proteinExistence type="predicted"/>
<reference evidence="4" key="1">
    <citation type="journal article" date="2019" name="Int. J. Syst. Evol. Microbiol.">
        <title>The Global Catalogue of Microorganisms (GCM) 10K type strain sequencing project: providing services to taxonomists for standard genome sequencing and annotation.</title>
        <authorList>
            <consortium name="The Broad Institute Genomics Platform"/>
            <consortium name="The Broad Institute Genome Sequencing Center for Infectious Disease"/>
            <person name="Wu L."/>
            <person name="Ma J."/>
        </authorList>
    </citation>
    <scope>NUCLEOTIDE SEQUENCE [LARGE SCALE GENOMIC DNA]</scope>
    <source>
        <strain evidence="4">JCM 18459</strain>
    </source>
</reference>
<dbReference type="PANTHER" id="PTHR36837:SF2">
    <property type="entry name" value="POLY(3-HYDROXYALKANOATE) POLYMERASE SUBUNIT PHAC"/>
    <property type="match status" value="1"/>
</dbReference>
<dbReference type="SUPFAM" id="SSF53474">
    <property type="entry name" value="alpha/beta-Hydrolases"/>
    <property type="match status" value="1"/>
</dbReference>
<feature type="domain" description="AB hydrolase-1" evidence="2">
    <location>
        <begin position="111"/>
        <end position="322"/>
    </location>
</feature>
<name>A0ABP9P9B6_9ACTN</name>
<dbReference type="InterPro" id="IPR051321">
    <property type="entry name" value="PHA/PHB_synthase"/>
</dbReference>
<dbReference type="InterPro" id="IPR029058">
    <property type="entry name" value="AB_hydrolase_fold"/>
</dbReference>
<protein>
    <submittedName>
        <fullName evidence="3">Alpha/beta hydrolase</fullName>
    </submittedName>
</protein>
<accession>A0ABP9P9B6</accession>